<dbReference type="AlphaFoldDB" id="A0A154W356"/>
<gene>
    <name evidence="1" type="ORF">AUP43_09275</name>
</gene>
<protein>
    <recommendedName>
        <fullName evidence="3">Flagellar protein FliT</fullName>
    </recommendedName>
</protein>
<dbReference type="OrthoDB" id="7852812at2"/>
<evidence type="ECO:0000313" key="2">
    <source>
        <dbReference type="Proteomes" id="UP000076400"/>
    </source>
</evidence>
<dbReference type="RefSeq" id="WP_067556318.1">
    <property type="nucleotide sequence ID" value="NZ_LPXN01000109.1"/>
</dbReference>
<dbReference type="Proteomes" id="UP000076400">
    <property type="component" value="Unassembled WGS sequence"/>
</dbReference>
<dbReference type="STRING" id="580166.AUP43_09275"/>
<evidence type="ECO:0008006" key="3">
    <source>
        <dbReference type="Google" id="ProtNLM"/>
    </source>
</evidence>
<proteinExistence type="predicted"/>
<dbReference type="EMBL" id="LPXN01000109">
    <property type="protein sequence ID" value="KZD07970.1"/>
    <property type="molecule type" value="Genomic_DNA"/>
</dbReference>
<sequence>MTAAELQEKLTALQATLDRMADAAGRGEPVDLSLISGDVESLCGRVLTLSAPEARALLPGMQRAIGQLDRLAQTLRDRQSETEAAEEKAARLHAARAYGKAYR</sequence>
<organism evidence="1 2">
    <name type="scientific">Oceanibaculum pacificum</name>
    <dbReference type="NCBI Taxonomy" id="580166"/>
    <lineage>
        <taxon>Bacteria</taxon>
        <taxon>Pseudomonadati</taxon>
        <taxon>Pseudomonadota</taxon>
        <taxon>Alphaproteobacteria</taxon>
        <taxon>Rhodospirillales</taxon>
        <taxon>Oceanibaculaceae</taxon>
        <taxon>Oceanibaculum</taxon>
    </lineage>
</organism>
<evidence type="ECO:0000313" key="1">
    <source>
        <dbReference type="EMBL" id="KZD07970.1"/>
    </source>
</evidence>
<keyword evidence="2" id="KW-1185">Reference proteome</keyword>
<name>A0A154W356_9PROT</name>
<reference evidence="1 2" key="1">
    <citation type="submission" date="2015-12" db="EMBL/GenBank/DDBJ databases">
        <title>Genome sequence of Oceanibaculum pacificum MCCC 1A02656.</title>
        <authorList>
            <person name="Lu L."/>
            <person name="Lai Q."/>
            <person name="Shao Z."/>
            <person name="Qian P."/>
        </authorList>
    </citation>
    <scope>NUCLEOTIDE SEQUENCE [LARGE SCALE GENOMIC DNA]</scope>
    <source>
        <strain evidence="1 2">MCCC 1A02656</strain>
    </source>
</reference>
<accession>A0A154W356</accession>
<comment type="caution">
    <text evidence="1">The sequence shown here is derived from an EMBL/GenBank/DDBJ whole genome shotgun (WGS) entry which is preliminary data.</text>
</comment>